<dbReference type="EMBL" id="VFIY01000018">
    <property type="protein sequence ID" value="TPD57418.1"/>
    <property type="molecule type" value="Genomic_DNA"/>
</dbReference>
<dbReference type="Pfam" id="PF04230">
    <property type="entry name" value="PS_pyruv_trans"/>
    <property type="match status" value="1"/>
</dbReference>
<dbReference type="OrthoDB" id="3199616at2"/>
<feature type="domain" description="Polysaccharide pyruvyl transferase" evidence="1">
    <location>
        <begin position="20"/>
        <end position="366"/>
    </location>
</feature>
<keyword evidence="3" id="KW-1185">Reference proteome</keyword>
<sequence length="439" mass="49878">MKILIVGLTSTAIGGMEFHNLGNYIIMEPLIEELQNTFPGAEIRTSIQMSDDYCRKWNIVSLRDKRFFRYKFTTGLRTIADIFKVSLWKVFSCVGLKLDGLLQSSLLLREIKDADLVIDFSGDVYGDNAHYRAFLEANARLWFAMVMKKKIAMIIGSPGPFKSAWRKIIAKYILRNVDLLTNREAVSTELLADMGITGEHIYSTACPSVLFRKEPDENMVQILETEGLNQVRQRPLVGLILCGWNMPVGPYNRWPREDVEYSSFVELVRYLIEEKNVDVCLMSHQNGTDDEMRLQPANDHKLIARLMEIIGNKYPEDRLFTLKGLYTAAQSKAIISHFDILVSGRIHGAVQGLSQGIPSVIIDYGHEPKAHKLKGFARIYDVEDFVVDPTNADQLKETVSKVLENRGEIAEGLEKRIPLVKELTMKNFTLLHELAYGKA</sequence>
<keyword evidence="2" id="KW-0808">Transferase</keyword>
<dbReference type="Proteomes" id="UP000319148">
    <property type="component" value="Unassembled WGS sequence"/>
</dbReference>
<accession>A0A501PB51</accession>
<evidence type="ECO:0000313" key="2">
    <source>
        <dbReference type="EMBL" id="TPD57418.1"/>
    </source>
</evidence>
<evidence type="ECO:0000259" key="1">
    <source>
        <dbReference type="Pfam" id="PF04230"/>
    </source>
</evidence>
<gene>
    <name evidence="2" type="ORF">FIV46_14945</name>
</gene>
<proteinExistence type="predicted"/>
<dbReference type="PANTHER" id="PTHR36836">
    <property type="entry name" value="COLANIC ACID BIOSYNTHESIS PROTEIN WCAK"/>
    <property type="match status" value="1"/>
</dbReference>
<dbReference type="PANTHER" id="PTHR36836:SF1">
    <property type="entry name" value="COLANIC ACID BIOSYNTHESIS PROTEIN WCAK"/>
    <property type="match status" value="1"/>
</dbReference>
<dbReference type="SUPFAM" id="SSF53756">
    <property type="entry name" value="UDP-Glycosyltransferase/glycogen phosphorylase"/>
    <property type="match status" value="1"/>
</dbReference>
<dbReference type="AlphaFoldDB" id="A0A501PB51"/>
<dbReference type="GO" id="GO:0016740">
    <property type="term" value="F:transferase activity"/>
    <property type="evidence" value="ECO:0007669"/>
    <property type="project" value="UniProtKB-KW"/>
</dbReference>
<organism evidence="2 3">
    <name type="scientific">Emcibacter nanhaiensis</name>
    <dbReference type="NCBI Taxonomy" id="1505037"/>
    <lineage>
        <taxon>Bacteria</taxon>
        <taxon>Pseudomonadati</taxon>
        <taxon>Pseudomonadota</taxon>
        <taxon>Alphaproteobacteria</taxon>
        <taxon>Emcibacterales</taxon>
        <taxon>Emcibacteraceae</taxon>
        <taxon>Emcibacter</taxon>
    </lineage>
</organism>
<name>A0A501PB51_9PROT</name>
<protein>
    <submittedName>
        <fullName evidence="2">Polysaccharide pyruvyl transferase family protein</fullName>
    </submittedName>
</protein>
<comment type="caution">
    <text evidence="2">The sequence shown here is derived from an EMBL/GenBank/DDBJ whole genome shotgun (WGS) entry which is preliminary data.</text>
</comment>
<reference evidence="3" key="1">
    <citation type="submission" date="2019-06" db="EMBL/GenBank/DDBJ databases">
        <title>The complete genome of Emcibacter congregatus ZYLT.</title>
        <authorList>
            <person name="Zhao Z."/>
        </authorList>
    </citation>
    <scope>NUCLEOTIDE SEQUENCE [LARGE SCALE GENOMIC DNA]</scope>
    <source>
        <strain evidence="3">MCCC 1A06723</strain>
    </source>
</reference>
<dbReference type="RefSeq" id="WP_139941733.1">
    <property type="nucleotide sequence ID" value="NZ_JBHSYP010000005.1"/>
</dbReference>
<evidence type="ECO:0000313" key="3">
    <source>
        <dbReference type="Proteomes" id="UP000319148"/>
    </source>
</evidence>
<dbReference type="InterPro" id="IPR007345">
    <property type="entry name" value="Polysacch_pyruvyl_Trfase"/>
</dbReference>